<dbReference type="EMBL" id="QBKR01000007">
    <property type="protein sequence ID" value="PTX61306.1"/>
    <property type="molecule type" value="Genomic_DNA"/>
</dbReference>
<dbReference type="RefSeq" id="WP_170109537.1">
    <property type="nucleotide sequence ID" value="NZ_QBKR01000007.1"/>
</dbReference>
<sequence>MFKQILFQLVFAIFTLFVVLSLSVLGVDALMAYLGDHPTIVDAFSTLFS</sequence>
<accession>A0A2T6BZ32</accession>
<comment type="caution">
    <text evidence="1">The sequence shown here is derived from an EMBL/GenBank/DDBJ whole genome shotgun (WGS) entry which is preliminary data.</text>
</comment>
<organism evidence="1 2">
    <name type="scientific">Melghirimyces profundicolus</name>
    <dbReference type="NCBI Taxonomy" id="1242148"/>
    <lineage>
        <taxon>Bacteria</taxon>
        <taxon>Bacillati</taxon>
        <taxon>Bacillota</taxon>
        <taxon>Bacilli</taxon>
        <taxon>Bacillales</taxon>
        <taxon>Thermoactinomycetaceae</taxon>
        <taxon>Melghirimyces</taxon>
    </lineage>
</organism>
<evidence type="ECO:0000313" key="1">
    <source>
        <dbReference type="EMBL" id="PTX61306.1"/>
    </source>
</evidence>
<dbReference type="AlphaFoldDB" id="A0A2T6BZ32"/>
<evidence type="ECO:0000313" key="2">
    <source>
        <dbReference type="Proteomes" id="UP000244240"/>
    </source>
</evidence>
<proteinExistence type="predicted"/>
<protein>
    <submittedName>
        <fullName evidence="1">Uncharacterized protein</fullName>
    </submittedName>
</protein>
<keyword evidence="2" id="KW-1185">Reference proteome</keyword>
<name>A0A2T6BZ32_9BACL</name>
<gene>
    <name evidence="1" type="ORF">C8P63_107101</name>
</gene>
<dbReference type="Proteomes" id="UP000244240">
    <property type="component" value="Unassembled WGS sequence"/>
</dbReference>
<reference evidence="1 2" key="1">
    <citation type="submission" date="2018-04" db="EMBL/GenBank/DDBJ databases">
        <title>Genomic Encyclopedia of Archaeal and Bacterial Type Strains, Phase II (KMG-II): from individual species to whole genera.</title>
        <authorList>
            <person name="Goeker M."/>
        </authorList>
    </citation>
    <scope>NUCLEOTIDE SEQUENCE [LARGE SCALE GENOMIC DNA]</scope>
    <source>
        <strain evidence="1 2">DSM 45787</strain>
    </source>
</reference>